<dbReference type="OrthoDB" id="5415241at2759"/>
<evidence type="ECO:0008006" key="4">
    <source>
        <dbReference type="Google" id="ProtNLM"/>
    </source>
</evidence>
<gene>
    <name evidence="2" type="ORF">FZEAL_1111</name>
</gene>
<dbReference type="PANTHER" id="PTHR42342">
    <property type="entry name" value="STATIONARY PHASE PROTEIN 5"/>
    <property type="match status" value="1"/>
</dbReference>
<evidence type="ECO:0000313" key="3">
    <source>
        <dbReference type="Proteomes" id="UP000635477"/>
    </source>
</evidence>
<dbReference type="InterPro" id="IPR038816">
    <property type="entry name" value="Stationary_phase_5"/>
</dbReference>
<dbReference type="PANTHER" id="PTHR42342:SF1">
    <property type="entry name" value="STATIONARY PHASE PROTEIN 5"/>
    <property type="match status" value="1"/>
</dbReference>
<dbReference type="EMBL" id="JABEYC010000064">
    <property type="protein sequence ID" value="KAF4983488.1"/>
    <property type="molecule type" value="Genomic_DNA"/>
</dbReference>
<dbReference type="GO" id="GO:0070628">
    <property type="term" value="F:proteasome binding"/>
    <property type="evidence" value="ECO:0007669"/>
    <property type="project" value="InterPro"/>
</dbReference>
<reference evidence="2" key="1">
    <citation type="journal article" date="2020" name="BMC Genomics">
        <title>Correction to: Identification and distribution of gene clusters required for synthesis of sphingolipid metabolism inhibitors in diverse species of the filamentous fungus Fusarium.</title>
        <authorList>
            <person name="Kim H.S."/>
            <person name="Lohmar J.M."/>
            <person name="Busman M."/>
            <person name="Brown D.W."/>
            <person name="Naumann T.A."/>
            <person name="Divon H.H."/>
            <person name="Lysoe E."/>
            <person name="Uhlig S."/>
            <person name="Proctor R.H."/>
        </authorList>
    </citation>
    <scope>NUCLEOTIDE SEQUENCE</scope>
    <source>
        <strain evidence="2">NRRL 22465</strain>
    </source>
</reference>
<proteinExistence type="predicted"/>
<dbReference type="GO" id="GO:0043248">
    <property type="term" value="P:proteasome assembly"/>
    <property type="evidence" value="ECO:0007669"/>
    <property type="project" value="TreeGrafter"/>
</dbReference>
<accession>A0A8H4XP30</accession>
<dbReference type="AlphaFoldDB" id="A0A8H4XP30"/>
<protein>
    <recommendedName>
        <fullName evidence="4">Casein kinase II beta 2 subunit</fullName>
    </recommendedName>
</protein>
<evidence type="ECO:0000313" key="2">
    <source>
        <dbReference type="EMBL" id="KAF4983488.1"/>
    </source>
</evidence>
<feature type="compositionally biased region" description="Polar residues" evidence="1">
    <location>
        <begin position="179"/>
        <end position="192"/>
    </location>
</feature>
<keyword evidence="3" id="KW-1185">Reference proteome</keyword>
<name>A0A8H4XP30_9HYPO</name>
<dbReference type="Proteomes" id="UP000635477">
    <property type="component" value="Unassembled WGS sequence"/>
</dbReference>
<sequence>MGADCALALVQSRSSVTPQSLARQLCGGAAEILRHLCVWRISSPHKGPPSSRAGCLVLQLRILLFSSETTQNLRMASLQALWGPLARRLFRDAVVKTTTVVRTKLVVMTRPLQSEFQHLTLKTARVARQPIHPVAAIRQGRRNTRWFSSSAVQNVSRVVRRFVSSESTAAPRFDRSKLPASNTSRRVGQSSGRAPFASTLRPNLTGGAFPRTAGGYSMGGGARYFSHTPVAPAQVVQNVSQAMRAFFLSGQKLRYDGLGPRGERQYRAVSPVEDEAMHKFSSITQSAPGAFVDFHLSPTVTALSPLAAAIPFASETSGFKAEAVAAGASLNTEGFLDVLSADFGRALKDLTAVYADLRRLAVLGDLPVLLEKHNTLRVRFPGVDAETIDRLCDDIGVHRGVVGQDPDFDNTAGVPVALRFPFAPDSAKSALSPSESVGSLGNYDFEEVSSLDDDDFVREAFMDEMADNPWLPETDGYETMTPPASSMAGASEEYEGLEGIYKFLEECDHAKGMVGRAN</sequence>
<organism evidence="2 3">
    <name type="scientific">Fusarium zealandicum</name>
    <dbReference type="NCBI Taxonomy" id="1053134"/>
    <lineage>
        <taxon>Eukaryota</taxon>
        <taxon>Fungi</taxon>
        <taxon>Dikarya</taxon>
        <taxon>Ascomycota</taxon>
        <taxon>Pezizomycotina</taxon>
        <taxon>Sordariomycetes</taxon>
        <taxon>Hypocreomycetidae</taxon>
        <taxon>Hypocreales</taxon>
        <taxon>Nectriaceae</taxon>
        <taxon>Fusarium</taxon>
        <taxon>Fusarium staphyleae species complex</taxon>
    </lineage>
</organism>
<feature type="region of interest" description="Disordered" evidence="1">
    <location>
        <begin position="171"/>
        <end position="203"/>
    </location>
</feature>
<evidence type="ECO:0000256" key="1">
    <source>
        <dbReference type="SAM" id="MobiDB-lite"/>
    </source>
</evidence>
<reference evidence="2" key="2">
    <citation type="submission" date="2020-05" db="EMBL/GenBank/DDBJ databases">
        <authorList>
            <person name="Kim H.-S."/>
            <person name="Proctor R.H."/>
            <person name="Brown D.W."/>
        </authorList>
    </citation>
    <scope>NUCLEOTIDE SEQUENCE</scope>
    <source>
        <strain evidence="2">NRRL 22465</strain>
    </source>
</reference>
<comment type="caution">
    <text evidence="2">The sequence shown here is derived from an EMBL/GenBank/DDBJ whole genome shotgun (WGS) entry which is preliminary data.</text>
</comment>